<dbReference type="InterPro" id="IPR011006">
    <property type="entry name" value="CheY-like_superfamily"/>
</dbReference>
<evidence type="ECO:0000256" key="1">
    <source>
        <dbReference type="ARBA" id="ARBA00022553"/>
    </source>
</evidence>
<sequence length="130" mass="14049">MADVLLLEDDPGLQFVLREALSGEGHVVYVASDNESAMNVLRRRTPDVLLLDLMIGGGLSTDVANYAVYSAPSAAVIFMTGSGLFPKGELFGMSRNARWVLRKPVDIGELTTMISHVTSDEVAQSLVHSR</sequence>
<proteinExistence type="predicted"/>
<evidence type="ECO:0000313" key="4">
    <source>
        <dbReference type="EMBL" id="MFL4471535.1"/>
    </source>
</evidence>
<accession>A0ABW8UWK5</accession>
<protein>
    <submittedName>
        <fullName evidence="4">Response regulator</fullName>
    </submittedName>
</protein>
<dbReference type="PANTHER" id="PTHR44591">
    <property type="entry name" value="STRESS RESPONSE REGULATOR PROTEIN 1"/>
    <property type="match status" value="1"/>
</dbReference>
<dbReference type="SUPFAM" id="SSF52172">
    <property type="entry name" value="CheY-like"/>
    <property type="match status" value="1"/>
</dbReference>
<dbReference type="SMART" id="SM00448">
    <property type="entry name" value="REC"/>
    <property type="match status" value="1"/>
</dbReference>
<comment type="caution">
    <text evidence="4">The sequence shown here is derived from an EMBL/GenBank/DDBJ whole genome shotgun (WGS) entry which is preliminary data.</text>
</comment>
<organism evidence="4 5">
    <name type="scientific">Tateyamaria armeniaca</name>
    <dbReference type="NCBI Taxonomy" id="2518930"/>
    <lineage>
        <taxon>Bacteria</taxon>
        <taxon>Pseudomonadati</taxon>
        <taxon>Pseudomonadota</taxon>
        <taxon>Alphaproteobacteria</taxon>
        <taxon>Rhodobacterales</taxon>
        <taxon>Roseobacteraceae</taxon>
        <taxon>Tateyamaria</taxon>
    </lineage>
</organism>
<evidence type="ECO:0000313" key="5">
    <source>
        <dbReference type="Proteomes" id="UP001627408"/>
    </source>
</evidence>
<feature type="modified residue" description="4-aspartylphosphate" evidence="2">
    <location>
        <position position="52"/>
    </location>
</feature>
<dbReference type="RefSeq" id="WP_407593377.1">
    <property type="nucleotide sequence ID" value="NZ_JBHDIY010000002.1"/>
</dbReference>
<dbReference type="PROSITE" id="PS50110">
    <property type="entry name" value="RESPONSE_REGULATORY"/>
    <property type="match status" value="1"/>
</dbReference>
<dbReference type="Gene3D" id="3.40.50.2300">
    <property type="match status" value="1"/>
</dbReference>
<dbReference type="PANTHER" id="PTHR44591:SF3">
    <property type="entry name" value="RESPONSE REGULATORY DOMAIN-CONTAINING PROTEIN"/>
    <property type="match status" value="1"/>
</dbReference>
<evidence type="ECO:0000256" key="2">
    <source>
        <dbReference type="PROSITE-ProRule" id="PRU00169"/>
    </source>
</evidence>
<keyword evidence="1 2" id="KW-0597">Phosphoprotein</keyword>
<dbReference type="EMBL" id="JBHDIY010000002">
    <property type="protein sequence ID" value="MFL4471535.1"/>
    <property type="molecule type" value="Genomic_DNA"/>
</dbReference>
<dbReference type="Pfam" id="PF00072">
    <property type="entry name" value="Response_reg"/>
    <property type="match status" value="1"/>
</dbReference>
<dbReference type="CDD" id="cd00156">
    <property type="entry name" value="REC"/>
    <property type="match status" value="1"/>
</dbReference>
<evidence type="ECO:0000259" key="3">
    <source>
        <dbReference type="PROSITE" id="PS50110"/>
    </source>
</evidence>
<feature type="domain" description="Response regulatory" evidence="3">
    <location>
        <begin position="3"/>
        <end position="118"/>
    </location>
</feature>
<keyword evidence="5" id="KW-1185">Reference proteome</keyword>
<dbReference type="InterPro" id="IPR050595">
    <property type="entry name" value="Bact_response_regulator"/>
</dbReference>
<dbReference type="InterPro" id="IPR001789">
    <property type="entry name" value="Sig_transdc_resp-reg_receiver"/>
</dbReference>
<name>A0ABW8UWK5_9RHOB</name>
<dbReference type="Proteomes" id="UP001627408">
    <property type="component" value="Unassembled WGS sequence"/>
</dbReference>
<reference evidence="4 5" key="1">
    <citation type="submission" date="2024-08" db="EMBL/GenBank/DDBJ databases">
        <title>Tateyamaria sp. nov., isolated from marine algae.</title>
        <authorList>
            <person name="Choi B.J."/>
            <person name="Kim J.M."/>
            <person name="Lee J.K."/>
            <person name="Choi D.G."/>
            <person name="Bayburt H."/>
            <person name="Baek J.H."/>
            <person name="Han D.M."/>
            <person name="Jeon C.O."/>
        </authorList>
    </citation>
    <scope>NUCLEOTIDE SEQUENCE [LARGE SCALE GENOMIC DNA]</scope>
    <source>
        <strain evidence="4 5">KMU-156</strain>
    </source>
</reference>
<gene>
    <name evidence="4" type="ORF">ACERZ8_17235</name>
</gene>